<name>A0AAN1XZD0_UNVUL</name>
<protein>
    <recommendedName>
        <fullName evidence="5">Organic solvent tolerance-like N-terminal domain-containing protein</fullName>
    </recommendedName>
</protein>
<evidence type="ECO:0000256" key="1">
    <source>
        <dbReference type="SAM" id="MobiDB-lite"/>
    </source>
</evidence>
<dbReference type="AlphaFoldDB" id="A0AAN1XZD0"/>
<gene>
    <name evidence="3" type="ORF">WPS_34220</name>
</gene>
<feature type="signal peptide" evidence="2">
    <location>
        <begin position="1"/>
        <end position="28"/>
    </location>
</feature>
<feature type="region of interest" description="Disordered" evidence="1">
    <location>
        <begin position="219"/>
        <end position="246"/>
    </location>
</feature>
<dbReference type="EMBL" id="AP025523">
    <property type="protein sequence ID" value="BDE08146.1"/>
    <property type="molecule type" value="Genomic_DNA"/>
</dbReference>
<evidence type="ECO:0000256" key="2">
    <source>
        <dbReference type="SAM" id="SignalP"/>
    </source>
</evidence>
<dbReference type="Proteomes" id="UP001317532">
    <property type="component" value="Chromosome"/>
</dbReference>
<organism evidence="3 4">
    <name type="scientific">Vulcanimicrobium alpinum</name>
    <dbReference type="NCBI Taxonomy" id="3016050"/>
    <lineage>
        <taxon>Bacteria</taxon>
        <taxon>Bacillati</taxon>
        <taxon>Vulcanimicrobiota</taxon>
        <taxon>Vulcanimicrobiia</taxon>
        <taxon>Vulcanimicrobiales</taxon>
        <taxon>Vulcanimicrobiaceae</taxon>
        <taxon>Vulcanimicrobium</taxon>
    </lineage>
</organism>
<dbReference type="Gene3D" id="2.60.450.10">
    <property type="entry name" value="Lipopolysaccharide (LPS) transport protein A like domain"/>
    <property type="match status" value="1"/>
</dbReference>
<evidence type="ECO:0000313" key="4">
    <source>
        <dbReference type="Proteomes" id="UP001317532"/>
    </source>
</evidence>
<evidence type="ECO:0000313" key="3">
    <source>
        <dbReference type="EMBL" id="BDE08146.1"/>
    </source>
</evidence>
<dbReference type="RefSeq" id="WP_317995693.1">
    <property type="nucleotide sequence ID" value="NZ_AP025523.1"/>
</dbReference>
<proteinExistence type="predicted"/>
<feature type="region of interest" description="Disordered" evidence="1">
    <location>
        <begin position="44"/>
        <end position="63"/>
    </location>
</feature>
<sequence>MSAPKPVATAVLAAFAVAWIAASPAPQASPAASTAPAAPIAPAAPRETMAPLGSTTSTLQTPEYKVETDTITTHQNGDFEMPHKVVFSRPGSDGSADSATGNEKRGTITLIGNVVIHDNGNAPEATQSSDAYAKGGPATLTCDKLDVDSKAKIYVATGNVHFEQGARKAIADSGILNRVTGNLHLAGHVRTSEGDASMRTDVIDYNLNSKHYEATGKPIVIKQPVPTPEPGSASPTPAPKKRKLPF</sequence>
<keyword evidence="2" id="KW-0732">Signal</keyword>
<evidence type="ECO:0008006" key="5">
    <source>
        <dbReference type="Google" id="ProtNLM"/>
    </source>
</evidence>
<reference evidence="3 4" key="1">
    <citation type="journal article" date="2022" name="ISME Commun">
        <title>Vulcanimicrobium alpinus gen. nov. sp. nov., the first cultivated representative of the candidate phylum 'Eremiobacterota', is a metabolically versatile aerobic anoxygenic phototroph.</title>
        <authorList>
            <person name="Yabe S."/>
            <person name="Muto K."/>
            <person name="Abe K."/>
            <person name="Yokota A."/>
            <person name="Staudigel H."/>
            <person name="Tebo B.M."/>
        </authorList>
    </citation>
    <scope>NUCLEOTIDE SEQUENCE [LARGE SCALE GENOMIC DNA]</scope>
    <source>
        <strain evidence="3 4">WC8-2</strain>
    </source>
</reference>
<accession>A0AAN1XZD0</accession>
<keyword evidence="4" id="KW-1185">Reference proteome</keyword>
<feature type="chain" id="PRO_5042938881" description="Organic solvent tolerance-like N-terminal domain-containing protein" evidence="2">
    <location>
        <begin position="29"/>
        <end position="246"/>
    </location>
</feature>
<dbReference type="KEGG" id="vab:WPS_34220"/>